<dbReference type="EMBL" id="HG994587">
    <property type="protein sequence ID" value="CAF3029227.1"/>
    <property type="molecule type" value="Genomic_DNA"/>
</dbReference>
<reference evidence="1" key="1">
    <citation type="submission" date="2021-02" db="EMBL/GenBank/DDBJ databases">
        <authorList>
            <person name="Bekaert M."/>
        </authorList>
    </citation>
    <scope>NUCLEOTIDE SEQUENCE</scope>
    <source>
        <strain evidence="1">IoA-00</strain>
    </source>
</reference>
<dbReference type="Pfam" id="PF10229">
    <property type="entry name" value="MMADHC"/>
    <property type="match status" value="1"/>
</dbReference>
<dbReference type="PANTHER" id="PTHR13192:SF3">
    <property type="entry name" value="COBALAMIN TRAFFICKING PROTEIN CBLD"/>
    <property type="match status" value="1"/>
</dbReference>
<sequence>MSFVSYSLKDMASIRRGFCSGLSRMRWRNETPSGGLTENGPLKIRKIAQRMRKTLQMSSFTLLRIRKFKHKHFHLRRILFSIQRDLSLICARILFQSSLNCRGIRTLKFEFHEAPTLLKSHVQPMFPHINELSPMSVISLSQKTNADMSKWSDATEKEREVLTEHFLEIAKEVCARIKDQGYWADFIHPSFGTPYYAKPKGSLTFYETDEKFRLLGFRIEDLGCCKVLVHKDFGKHVFVWSDFHKCTPLSRCCSRHVSRFENELIHFNCCQS</sequence>
<protein>
    <submittedName>
        <fullName evidence="1">Methylmalonic aciduria and homocystinuria type D protein, mitochondrial,Methylmalonic aciduria and homocystinuria type D homolog, mitochondrial</fullName>
    </submittedName>
</protein>
<accession>A0A7R8HDT3</accession>
<dbReference type="AlphaFoldDB" id="A0A7R8HDT3"/>
<proteinExistence type="predicted"/>
<organism evidence="1 2">
    <name type="scientific">Lepeophtheirus salmonis</name>
    <name type="common">Salmon louse</name>
    <name type="synonym">Caligus salmonis</name>
    <dbReference type="NCBI Taxonomy" id="72036"/>
    <lineage>
        <taxon>Eukaryota</taxon>
        <taxon>Metazoa</taxon>
        <taxon>Ecdysozoa</taxon>
        <taxon>Arthropoda</taxon>
        <taxon>Crustacea</taxon>
        <taxon>Multicrustacea</taxon>
        <taxon>Hexanauplia</taxon>
        <taxon>Copepoda</taxon>
        <taxon>Siphonostomatoida</taxon>
        <taxon>Caligidae</taxon>
        <taxon>Lepeophtheirus</taxon>
    </lineage>
</organism>
<dbReference type="OrthoDB" id="10263782at2759"/>
<keyword evidence="2" id="KW-1185">Reference proteome</keyword>
<evidence type="ECO:0000313" key="1">
    <source>
        <dbReference type="EMBL" id="CAF3029227.1"/>
    </source>
</evidence>
<dbReference type="GO" id="GO:0009235">
    <property type="term" value="P:cobalamin metabolic process"/>
    <property type="evidence" value="ECO:0007669"/>
    <property type="project" value="InterPro"/>
</dbReference>
<name>A0A7R8HDT3_LEPSM</name>
<evidence type="ECO:0000313" key="2">
    <source>
        <dbReference type="Proteomes" id="UP000675881"/>
    </source>
</evidence>
<gene>
    <name evidence="1" type="ORF">LSAA_14048</name>
</gene>
<dbReference type="Proteomes" id="UP000675881">
    <property type="component" value="Chromosome 8"/>
</dbReference>
<dbReference type="PANTHER" id="PTHR13192">
    <property type="entry name" value="MY011 PROTEIN"/>
    <property type="match status" value="1"/>
</dbReference>
<dbReference type="InterPro" id="IPR019362">
    <property type="entry name" value="MMADHC"/>
</dbReference>